<feature type="region of interest" description="Disordered" evidence="1">
    <location>
        <begin position="115"/>
        <end position="137"/>
    </location>
</feature>
<organism evidence="2 3">
    <name type="scientific">Symbiodinium pilosum</name>
    <name type="common">Dinoflagellate</name>
    <dbReference type="NCBI Taxonomy" id="2952"/>
    <lineage>
        <taxon>Eukaryota</taxon>
        <taxon>Sar</taxon>
        <taxon>Alveolata</taxon>
        <taxon>Dinophyceae</taxon>
        <taxon>Suessiales</taxon>
        <taxon>Symbiodiniaceae</taxon>
        <taxon>Symbiodinium</taxon>
    </lineage>
</organism>
<feature type="non-terminal residue" evidence="2">
    <location>
        <position position="1"/>
    </location>
</feature>
<reference evidence="2" key="1">
    <citation type="submission" date="2021-02" db="EMBL/GenBank/DDBJ databases">
        <authorList>
            <person name="Dougan E. K."/>
            <person name="Rhodes N."/>
            <person name="Thang M."/>
            <person name="Chan C."/>
        </authorList>
    </citation>
    <scope>NUCLEOTIDE SEQUENCE</scope>
</reference>
<accession>A0A812TT81</accession>
<dbReference type="Proteomes" id="UP000649617">
    <property type="component" value="Unassembled WGS sequence"/>
</dbReference>
<protein>
    <submittedName>
        <fullName evidence="2">Uncharacterized protein</fullName>
    </submittedName>
</protein>
<evidence type="ECO:0000313" key="3">
    <source>
        <dbReference type="Proteomes" id="UP000649617"/>
    </source>
</evidence>
<evidence type="ECO:0000313" key="2">
    <source>
        <dbReference type="EMBL" id="CAE7541178.1"/>
    </source>
</evidence>
<proteinExistence type="predicted"/>
<keyword evidence="3" id="KW-1185">Reference proteome</keyword>
<evidence type="ECO:0000256" key="1">
    <source>
        <dbReference type="SAM" id="MobiDB-lite"/>
    </source>
</evidence>
<dbReference type="OrthoDB" id="422847at2759"/>
<dbReference type="AlphaFoldDB" id="A0A812TT81"/>
<comment type="caution">
    <text evidence="2">The sequence shown here is derived from an EMBL/GenBank/DDBJ whole genome shotgun (WGS) entry which is preliminary data.</text>
</comment>
<sequence>MIEDLGIVAGQAWTLKDYLRRQPWGKFKGIYRCAMMDAQVYEYLRAGNSEAATAQLCQNLKAKIQSVLQQGDWAAAWLLTGLPDPLLKKEFGGTKTELAVITNYMDSLSKLRKRMKETGHGGAATEDDPEDGDGILPERSGSTQPLFPGMLPYPEMYHHRGVVYGIQTAEGWAKCLLNEFVAWSNFVVLGCPDGDGGCHEPRVIYRSMGGMRFFSDRLLGEVMAFCSPDLLRDTLSFDGKRGDLNALLETLSCSMPSYDGAVPLATPDNNVALPVQAERMAVPDEAGQVDPARWLDPGRAFVFENLESLRLPEEVWEEVPVACHRVPPEQERAVIQKLLDTHMVALVSESELPRTQDGRLLVGGLFSVKKNEVEDRLIFDRRPENSTMRRLHRAELPNGACFTRMLLKPNEYLRGSGDDLRNFYYTLSLPDSWIRYNSVGRRVDPAVVAAQSLDPKVPRRACFRVLGMGDVNACDIAQATHESILRKAGLLEPESVLVFGRSAPQSNIWE</sequence>
<gene>
    <name evidence="2" type="ORF">SPIL2461_LOCUS14316</name>
</gene>
<dbReference type="EMBL" id="CAJNIZ010032969">
    <property type="protein sequence ID" value="CAE7541178.1"/>
    <property type="molecule type" value="Genomic_DNA"/>
</dbReference>
<name>A0A812TT81_SYMPI</name>